<evidence type="ECO:0000313" key="3">
    <source>
        <dbReference type="Proteomes" id="UP000693738"/>
    </source>
</evidence>
<sequence>MMNEIGNIKNTINPYIVLRMFYHNPHHNTFSLGEACFKFALKRFTTLGSPVQNVGVNAGQKIVKQIYAHTQYDANATDPSKRQDFFSSDRPPYLNCRDRRDTARPNEQPCGLGRVNGKSTREAPLQPEQAVLDHGHAKHRLVDEGCWGFWNDKILNPKTPALYGTLDEVNEAIAMLKDPDLVQTNSELERERKKKARASPLWSTSRCTNLSIKIPMIPVMTRALELTWSCSALLSDYSDSRASTPLPSDRIMTRTRNQGSRCFEQPKLWQRSVHRQCEYHGNWRQHAWLLSKRHVLELA</sequence>
<evidence type="ECO:0000256" key="1">
    <source>
        <dbReference type="SAM" id="MobiDB-lite"/>
    </source>
</evidence>
<dbReference type="EMBL" id="CAJSTJ010000151">
    <property type="protein sequence ID" value="CAG7562670.1"/>
    <property type="molecule type" value="Genomic_DNA"/>
</dbReference>
<name>A0A8J2NLQ2_FUSEQ</name>
<comment type="caution">
    <text evidence="2">The sequence shown here is derived from an EMBL/GenBank/DDBJ whole genome shotgun (WGS) entry which is preliminary data.</text>
</comment>
<dbReference type="AlphaFoldDB" id="A0A8J2NLQ2"/>
<feature type="region of interest" description="Disordered" evidence="1">
    <location>
        <begin position="77"/>
        <end position="120"/>
    </location>
</feature>
<evidence type="ECO:0000313" key="2">
    <source>
        <dbReference type="EMBL" id="CAG7562670.1"/>
    </source>
</evidence>
<reference evidence="2" key="1">
    <citation type="submission" date="2021-05" db="EMBL/GenBank/DDBJ databases">
        <authorList>
            <person name="Khan N."/>
        </authorList>
    </citation>
    <scope>NUCLEOTIDE SEQUENCE</scope>
</reference>
<dbReference type="Proteomes" id="UP000693738">
    <property type="component" value="Unassembled WGS sequence"/>
</dbReference>
<gene>
    <name evidence="2" type="ORF">FEQUK3_LOCUS8371</name>
</gene>
<accession>A0A8J2NLQ2</accession>
<proteinExistence type="predicted"/>
<protein>
    <submittedName>
        <fullName evidence="2">Uncharacterized protein</fullName>
    </submittedName>
</protein>
<organism evidence="2 3">
    <name type="scientific">Fusarium equiseti</name>
    <name type="common">Fusarium scirpi</name>
    <dbReference type="NCBI Taxonomy" id="61235"/>
    <lineage>
        <taxon>Eukaryota</taxon>
        <taxon>Fungi</taxon>
        <taxon>Dikarya</taxon>
        <taxon>Ascomycota</taxon>
        <taxon>Pezizomycotina</taxon>
        <taxon>Sordariomycetes</taxon>
        <taxon>Hypocreomycetidae</taxon>
        <taxon>Hypocreales</taxon>
        <taxon>Nectriaceae</taxon>
        <taxon>Fusarium</taxon>
        <taxon>Fusarium incarnatum-equiseti species complex</taxon>
    </lineage>
</organism>